<gene>
    <name evidence="2" type="ORF">LZ518_09455</name>
</gene>
<evidence type="ECO:0000313" key="3">
    <source>
        <dbReference type="Proteomes" id="UP001165383"/>
    </source>
</evidence>
<reference evidence="2" key="1">
    <citation type="submission" date="2022-05" db="EMBL/GenBank/DDBJ databases">
        <authorList>
            <person name="Jo J.-H."/>
            <person name="Im W.-T."/>
        </authorList>
    </citation>
    <scope>NUCLEOTIDE SEQUENCE</scope>
    <source>
        <strain evidence="2">RB56-2</strain>
    </source>
</reference>
<feature type="chain" id="PRO_5046467062" evidence="1">
    <location>
        <begin position="25"/>
        <end position="139"/>
    </location>
</feature>
<name>A0ABT0SAD0_9SPHN</name>
<dbReference type="EMBL" id="JAMGBB010000001">
    <property type="protein sequence ID" value="MCL6741354.1"/>
    <property type="molecule type" value="Genomic_DNA"/>
</dbReference>
<sequence length="139" mass="14454">MSQFAKMLVGLAGAALVASCSAPAGQQTRSPEAEQELSKALAGRTAGKPVSCIGNFRTSDMQIIDDWTILFREGRTVYVQNPHGGCPGISSGSNTLVSRLYGTNRLCSGDINHTVDLHTGIGGGSCVFSAFVPYTKTGG</sequence>
<feature type="signal peptide" evidence="1">
    <location>
        <begin position="1"/>
        <end position="24"/>
    </location>
</feature>
<dbReference type="PROSITE" id="PS51257">
    <property type="entry name" value="PROKAR_LIPOPROTEIN"/>
    <property type="match status" value="1"/>
</dbReference>
<comment type="caution">
    <text evidence="2">The sequence shown here is derived from an EMBL/GenBank/DDBJ whole genome shotgun (WGS) entry which is preliminary data.</text>
</comment>
<keyword evidence="3" id="KW-1185">Reference proteome</keyword>
<dbReference type="RefSeq" id="WP_249915745.1">
    <property type="nucleotide sequence ID" value="NZ_JAMGBB010000001.1"/>
</dbReference>
<organism evidence="2 3">
    <name type="scientific">Sphingomonas brevis</name>
    <dbReference type="NCBI Taxonomy" id="2908206"/>
    <lineage>
        <taxon>Bacteria</taxon>
        <taxon>Pseudomonadati</taxon>
        <taxon>Pseudomonadota</taxon>
        <taxon>Alphaproteobacteria</taxon>
        <taxon>Sphingomonadales</taxon>
        <taxon>Sphingomonadaceae</taxon>
        <taxon>Sphingomonas</taxon>
    </lineage>
</organism>
<evidence type="ECO:0000256" key="1">
    <source>
        <dbReference type="SAM" id="SignalP"/>
    </source>
</evidence>
<evidence type="ECO:0000313" key="2">
    <source>
        <dbReference type="EMBL" id="MCL6741354.1"/>
    </source>
</evidence>
<dbReference type="Proteomes" id="UP001165383">
    <property type="component" value="Unassembled WGS sequence"/>
</dbReference>
<accession>A0ABT0SAD0</accession>
<protein>
    <submittedName>
        <fullName evidence="2">Uncharacterized protein</fullName>
    </submittedName>
</protein>
<keyword evidence="1" id="KW-0732">Signal</keyword>
<proteinExistence type="predicted"/>